<dbReference type="GO" id="GO:0004022">
    <property type="term" value="F:alcohol dehydrogenase (NAD+) activity"/>
    <property type="evidence" value="ECO:0007669"/>
    <property type="project" value="TreeGrafter"/>
</dbReference>
<dbReference type="AlphaFoldDB" id="A0A382LU93"/>
<dbReference type="EMBL" id="UINC01088779">
    <property type="protein sequence ID" value="SVC39305.1"/>
    <property type="molecule type" value="Genomic_DNA"/>
</dbReference>
<keyword evidence="2" id="KW-0479">Metal-binding</keyword>
<keyword evidence="3" id="KW-0862">Zinc</keyword>
<evidence type="ECO:0000256" key="3">
    <source>
        <dbReference type="ARBA" id="ARBA00022833"/>
    </source>
</evidence>
<proteinExistence type="predicted"/>
<dbReference type="Gene3D" id="3.90.180.10">
    <property type="entry name" value="Medium-chain alcohol dehydrogenases, catalytic domain"/>
    <property type="match status" value="1"/>
</dbReference>
<evidence type="ECO:0000256" key="1">
    <source>
        <dbReference type="ARBA" id="ARBA00001947"/>
    </source>
</evidence>
<name>A0A382LU93_9ZZZZ</name>
<reference evidence="5" key="1">
    <citation type="submission" date="2018-05" db="EMBL/GenBank/DDBJ databases">
        <authorList>
            <person name="Lanie J.A."/>
            <person name="Ng W.-L."/>
            <person name="Kazmierczak K.M."/>
            <person name="Andrzejewski T.M."/>
            <person name="Davidsen T.M."/>
            <person name="Wayne K.J."/>
            <person name="Tettelin H."/>
            <person name="Glass J.I."/>
            <person name="Rusch D."/>
            <person name="Podicherti R."/>
            <person name="Tsui H.-C.T."/>
            <person name="Winkler M.E."/>
        </authorList>
    </citation>
    <scope>NUCLEOTIDE SEQUENCE</scope>
</reference>
<dbReference type="SUPFAM" id="SSF50129">
    <property type="entry name" value="GroES-like"/>
    <property type="match status" value="1"/>
</dbReference>
<feature type="non-terminal residue" evidence="5">
    <location>
        <position position="64"/>
    </location>
</feature>
<evidence type="ECO:0000256" key="2">
    <source>
        <dbReference type="ARBA" id="ARBA00022723"/>
    </source>
</evidence>
<comment type="cofactor">
    <cofactor evidence="1">
        <name>Zn(2+)</name>
        <dbReference type="ChEBI" id="CHEBI:29105"/>
    </cofactor>
</comment>
<sequence>MQKVRSAVLYELGHPLKIIELDLPAPEQGEVLVKVIASGICHTQLLEIKGENATGSHIPNLLGH</sequence>
<dbReference type="InterPro" id="IPR011032">
    <property type="entry name" value="GroES-like_sf"/>
</dbReference>
<dbReference type="GO" id="GO:0005737">
    <property type="term" value="C:cytoplasm"/>
    <property type="evidence" value="ECO:0007669"/>
    <property type="project" value="TreeGrafter"/>
</dbReference>
<gene>
    <name evidence="5" type="ORF">METZ01_LOCUS292159</name>
</gene>
<dbReference type="PANTHER" id="PTHR42940:SF8">
    <property type="entry name" value="VACUOLAR PROTEIN SORTING-ASSOCIATED PROTEIN 11"/>
    <property type="match status" value="1"/>
</dbReference>
<feature type="non-terminal residue" evidence="5">
    <location>
        <position position="1"/>
    </location>
</feature>
<protein>
    <submittedName>
        <fullName evidence="5">Uncharacterized protein</fullName>
    </submittedName>
</protein>
<organism evidence="5">
    <name type="scientific">marine metagenome</name>
    <dbReference type="NCBI Taxonomy" id="408172"/>
    <lineage>
        <taxon>unclassified sequences</taxon>
        <taxon>metagenomes</taxon>
        <taxon>ecological metagenomes</taxon>
    </lineage>
</organism>
<dbReference type="PANTHER" id="PTHR42940">
    <property type="entry name" value="ALCOHOL DEHYDROGENASE 1-RELATED"/>
    <property type="match status" value="1"/>
</dbReference>
<evidence type="ECO:0000313" key="5">
    <source>
        <dbReference type="EMBL" id="SVC39305.1"/>
    </source>
</evidence>
<accession>A0A382LU93</accession>
<evidence type="ECO:0000256" key="4">
    <source>
        <dbReference type="ARBA" id="ARBA00023002"/>
    </source>
</evidence>
<keyword evidence="4" id="KW-0560">Oxidoreductase</keyword>
<dbReference type="GO" id="GO:0046872">
    <property type="term" value="F:metal ion binding"/>
    <property type="evidence" value="ECO:0007669"/>
    <property type="project" value="UniProtKB-KW"/>
</dbReference>